<comment type="subcellular location">
    <subcellularLocation>
        <location evidence="1">Cell membrane</location>
        <topology evidence="1">Multi-pass membrane protein</topology>
    </subcellularLocation>
</comment>
<feature type="domain" description="Glycosyltransferase RgtA/B/C/D-like" evidence="9">
    <location>
        <begin position="83"/>
        <end position="235"/>
    </location>
</feature>
<keyword evidence="3" id="KW-0328">Glycosyltransferase</keyword>
<dbReference type="PANTHER" id="PTHR33908:SF3">
    <property type="entry name" value="UNDECAPRENYL PHOSPHATE-ALPHA-4-AMINO-4-DEOXY-L-ARABINOSE ARABINOSYL TRANSFERASE"/>
    <property type="match status" value="1"/>
</dbReference>
<keyword evidence="7 8" id="KW-0472">Membrane</keyword>
<dbReference type="PANTHER" id="PTHR33908">
    <property type="entry name" value="MANNOSYLTRANSFERASE YKCB-RELATED"/>
    <property type="match status" value="1"/>
</dbReference>
<dbReference type="Pfam" id="PF13231">
    <property type="entry name" value="PMT_2"/>
    <property type="match status" value="1"/>
</dbReference>
<dbReference type="Proteomes" id="UP000642070">
    <property type="component" value="Unassembled WGS sequence"/>
</dbReference>
<dbReference type="EMBL" id="BMPI01000002">
    <property type="protein sequence ID" value="GGM05414.1"/>
    <property type="molecule type" value="Genomic_DNA"/>
</dbReference>
<feature type="transmembrane region" description="Helical" evidence="8">
    <location>
        <begin position="349"/>
        <end position="366"/>
    </location>
</feature>
<keyword evidence="2" id="KW-1003">Cell membrane</keyword>
<feature type="transmembrane region" description="Helical" evidence="8">
    <location>
        <begin position="149"/>
        <end position="167"/>
    </location>
</feature>
<proteinExistence type="predicted"/>
<comment type="caution">
    <text evidence="10">The sequence shown here is derived from an EMBL/GenBank/DDBJ whole genome shotgun (WGS) entry which is preliminary data.</text>
</comment>
<feature type="transmembrane region" description="Helical" evidence="8">
    <location>
        <begin position="120"/>
        <end position="142"/>
    </location>
</feature>
<evidence type="ECO:0000256" key="6">
    <source>
        <dbReference type="ARBA" id="ARBA00022989"/>
    </source>
</evidence>
<keyword evidence="6 8" id="KW-1133">Transmembrane helix</keyword>
<dbReference type="GO" id="GO:0005886">
    <property type="term" value="C:plasma membrane"/>
    <property type="evidence" value="ECO:0007669"/>
    <property type="project" value="UniProtKB-SubCell"/>
</dbReference>
<reference evidence="10" key="2">
    <citation type="submission" date="2020-09" db="EMBL/GenBank/DDBJ databases">
        <authorList>
            <person name="Sun Q."/>
            <person name="Ohkuma M."/>
        </authorList>
    </citation>
    <scope>NUCLEOTIDE SEQUENCE</scope>
    <source>
        <strain evidence="10">JCM 19831</strain>
    </source>
</reference>
<keyword evidence="5 8" id="KW-0812">Transmembrane</keyword>
<keyword evidence="4" id="KW-0808">Transferase</keyword>
<protein>
    <recommendedName>
        <fullName evidence="9">Glycosyltransferase RgtA/B/C/D-like domain-containing protein</fullName>
    </recommendedName>
</protein>
<feature type="transmembrane region" description="Helical" evidence="8">
    <location>
        <begin position="173"/>
        <end position="197"/>
    </location>
</feature>
<feature type="transmembrane region" description="Helical" evidence="8">
    <location>
        <begin position="290"/>
        <end position="312"/>
    </location>
</feature>
<feature type="transmembrane region" description="Helical" evidence="8">
    <location>
        <begin position="96"/>
        <end position="114"/>
    </location>
</feature>
<dbReference type="GO" id="GO:0009103">
    <property type="term" value="P:lipopolysaccharide biosynthetic process"/>
    <property type="evidence" value="ECO:0007669"/>
    <property type="project" value="UniProtKB-ARBA"/>
</dbReference>
<evidence type="ECO:0000313" key="10">
    <source>
        <dbReference type="EMBL" id="GGM05414.1"/>
    </source>
</evidence>
<dbReference type="AlphaFoldDB" id="A0A917T113"/>
<dbReference type="InterPro" id="IPR050297">
    <property type="entry name" value="LipidA_mod_glycosyltrf_83"/>
</dbReference>
<evidence type="ECO:0000256" key="5">
    <source>
        <dbReference type="ARBA" id="ARBA00022692"/>
    </source>
</evidence>
<evidence type="ECO:0000256" key="2">
    <source>
        <dbReference type="ARBA" id="ARBA00022475"/>
    </source>
</evidence>
<accession>A0A917T113</accession>
<evidence type="ECO:0000256" key="4">
    <source>
        <dbReference type="ARBA" id="ARBA00022679"/>
    </source>
</evidence>
<evidence type="ECO:0000313" key="11">
    <source>
        <dbReference type="Proteomes" id="UP000642070"/>
    </source>
</evidence>
<evidence type="ECO:0000256" key="7">
    <source>
        <dbReference type="ARBA" id="ARBA00023136"/>
    </source>
</evidence>
<evidence type="ECO:0000259" key="9">
    <source>
        <dbReference type="Pfam" id="PF13231"/>
    </source>
</evidence>
<feature type="transmembrane region" description="Helical" evidence="8">
    <location>
        <begin position="256"/>
        <end position="283"/>
    </location>
</feature>
<feature type="transmembrane region" description="Helical" evidence="8">
    <location>
        <begin position="217"/>
        <end position="236"/>
    </location>
</feature>
<feature type="transmembrane region" description="Helical" evidence="8">
    <location>
        <begin position="318"/>
        <end position="337"/>
    </location>
</feature>
<evidence type="ECO:0000256" key="8">
    <source>
        <dbReference type="SAM" id="Phobius"/>
    </source>
</evidence>
<evidence type="ECO:0000256" key="1">
    <source>
        <dbReference type="ARBA" id="ARBA00004651"/>
    </source>
</evidence>
<gene>
    <name evidence="10" type="ORF">GCM10007977_003140</name>
</gene>
<name>A0A917T113_9ACTN</name>
<sequence>MLTATERPAVAGRRRAVPADTPLPWPLLALPVVLTLATGFIGARSRQLWLDEYATWWASTLDRHDFGTLIGHLDTVQAPYYLLMHGWIRLFGDSPLAMRVPSVLAMAAATWFVVRIAARVYQPAVGLLAGCLMSAVPFMGLYAQTARPYAFAVMFASGATLALFRLLDGARRGWWAAYALALIGAGAVHLVALLVLLPHGLAVLWCVRREGGRRGLVAGWAVATGAALLALSPVVVRGYQQQGQIGGGARGFDEALFLVVYAFRNDLAAAAVVWFAVLGACLVPAARSRVLALVTWAAFPYALVIPAMGLLNLASLRYLLFALPPWFVLAAAALWRTATAWPSSIARRAGVAVLVGVFALMVPGNVELRHDPLLGYPDFRAASAAFAGAKPTDGLVIAGDNDAILHPHMPAYYLRPRGIELHGAFLAQDPREAGNYDGARCDDLRGCLLRFDRVWLMTTARTDDPFGEMDPAEARLLRDEFSVARMDEYQGVRVLLLVRPATAAPAAGLPG</sequence>
<dbReference type="InterPro" id="IPR038731">
    <property type="entry name" value="RgtA/B/C-like"/>
</dbReference>
<dbReference type="GO" id="GO:0016763">
    <property type="term" value="F:pentosyltransferase activity"/>
    <property type="evidence" value="ECO:0007669"/>
    <property type="project" value="TreeGrafter"/>
</dbReference>
<reference evidence="10" key="1">
    <citation type="journal article" date="2014" name="Int. J. Syst. Evol. Microbiol.">
        <title>Complete genome sequence of Corynebacterium casei LMG S-19264T (=DSM 44701T), isolated from a smear-ripened cheese.</title>
        <authorList>
            <consortium name="US DOE Joint Genome Institute (JGI-PGF)"/>
            <person name="Walter F."/>
            <person name="Albersmeier A."/>
            <person name="Kalinowski J."/>
            <person name="Ruckert C."/>
        </authorList>
    </citation>
    <scope>NUCLEOTIDE SEQUENCE</scope>
    <source>
        <strain evidence="10">JCM 19831</strain>
    </source>
</reference>
<evidence type="ECO:0000256" key="3">
    <source>
        <dbReference type="ARBA" id="ARBA00022676"/>
    </source>
</evidence>
<keyword evidence="11" id="KW-1185">Reference proteome</keyword>
<organism evidence="10 11">
    <name type="scientific">Dactylosporangium sucinum</name>
    <dbReference type="NCBI Taxonomy" id="1424081"/>
    <lineage>
        <taxon>Bacteria</taxon>
        <taxon>Bacillati</taxon>
        <taxon>Actinomycetota</taxon>
        <taxon>Actinomycetes</taxon>
        <taxon>Micromonosporales</taxon>
        <taxon>Micromonosporaceae</taxon>
        <taxon>Dactylosporangium</taxon>
    </lineage>
</organism>
<dbReference type="RefSeq" id="WP_190247847.1">
    <property type="nucleotide sequence ID" value="NZ_BMPI01000002.1"/>
</dbReference>
<dbReference type="GO" id="GO:0010041">
    <property type="term" value="P:response to iron(III) ion"/>
    <property type="evidence" value="ECO:0007669"/>
    <property type="project" value="TreeGrafter"/>
</dbReference>
<feature type="transmembrane region" description="Helical" evidence="8">
    <location>
        <begin position="23"/>
        <end position="43"/>
    </location>
</feature>